<accession>A0A2T4Z8H8</accession>
<reference evidence="1 2" key="1">
    <citation type="submission" date="2018-04" db="EMBL/GenBank/DDBJ databases">
        <title>Genomic Encyclopedia of Archaeal and Bacterial Type Strains, Phase II (KMG-II): from individual species to whole genera.</title>
        <authorList>
            <person name="Goeker M."/>
        </authorList>
    </citation>
    <scope>NUCLEOTIDE SEQUENCE [LARGE SCALE GENOMIC DNA]</scope>
    <source>
        <strain evidence="1 2">DSM 45169</strain>
    </source>
</reference>
<comment type="caution">
    <text evidence="1">The sequence shown here is derived from an EMBL/GenBank/DDBJ whole genome shotgun (WGS) entry which is preliminary data.</text>
</comment>
<dbReference type="RefSeq" id="WP_107725033.1">
    <property type="nucleotide sequence ID" value="NZ_PZZP01000001.1"/>
</dbReference>
<protein>
    <submittedName>
        <fullName evidence="1">Uncharacterized protein</fullName>
    </submittedName>
</protein>
<evidence type="ECO:0000313" key="2">
    <source>
        <dbReference type="Proteomes" id="UP000241639"/>
    </source>
</evidence>
<proteinExistence type="predicted"/>
<dbReference type="OrthoDB" id="2970588at2"/>
<evidence type="ECO:0000313" key="1">
    <source>
        <dbReference type="EMBL" id="PTM58199.1"/>
    </source>
</evidence>
<name>A0A2T4Z8H8_9BACL</name>
<dbReference type="Proteomes" id="UP000241639">
    <property type="component" value="Unassembled WGS sequence"/>
</dbReference>
<sequence length="144" mass="16911">MFFHGIPLVHLVKQAPVLSPSEKQWRQSPSRQRDARQLEELLGFEPVHLLRSSANYPRYRCIQECLQYGDTVWVFHDVGYPRVQLSEHEWGVQKLDMRQACGVFTVRADAPPWIRAFCPEVLVSLQRGREWNRSAGLRKKRVTR</sequence>
<keyword evidence="2" id="KW-1185">Reference proteome</keyword>
<dbReference type="EMBL" id="PZZP01000001">
    <property type="protein sequence ID" value="PTM58199.1"/>
    <property type="molecule type" value="Genomic_DNA"/>
</dbReference>
<organism evidence="1 2">
    <name type="scientific">Desmospora activa DSM 45169</name>
    <dbReference type="NCBI Taxonomy" id="1121389"/>
    <lineage>
        <taxon>Bacteria</taxon>
        <taxon>Bacillati</taxon>
        <taxon>Bacillota</taxon>
        <taxon>Bacilli</taxon>
        <taxon>Bacillales</taxon>
        <taxon>Thermoactinomycetaceae</taxon>
        <taxon>Desmospora</taxon>
    </lineage>
</organism>
<gene>
    <name evidence="1" type="ORF">C8J48_0777</name>
</gene>
<dbReference type="AlphaFoldDB" id="A0A2T4Z8H8"/>